<evidence type="ECO:0000256" key="6">
    <source>
        <dbReference type="SAM" id="Phobius"/>
    </source>
</evidence>
<dbReference type="InterPro" id="IPR005349">
    <property type="entry name" value="TMEM14"/>
</dbReference>
<dbReference type="OrthoDB" id="5620at2759"/>
<feature type="transmembrane region" description="Helical" evidence="6">
    <location>
        <begin position="12"/>
        <end position="29"/>
    </location>
</feature>
<feature type="transmembrane region" description="Helical" evidence="6">
    <location>
        <begin position="34"/>
        <end position="52"/>
    </location>
</feature>
<dbReference type="PANTHER" id="PTHR12668">
    <property type="entry name" value="TRANSMEMBRANE PROTEIN 14, 15"/>
    <property type="match status" value="1"/>
</dbReference>
<keyword evidence="5 6" id="KW-0472">Membrane</keyword>
<evidence type="ECO:0000256" key="4">
    <source>
        <dbReference type="ARBA" id="ARBA00022989"/>
    </source>
</evidence>
<protein>
    <recommendedName>
        <fullName evidence="9">Transmembrane protein 14C</fullName>
    </recommendedName>
</protein>
<dbReference type="Pfam" id="PF03647">
    <property type="entry name" value="Tmemb_14"/>
    <property type="match status" value="1"/>
</dbReference>
<evidence type="ECO:0000256" key="2">
    <source>
        <dbReference type="ARBA" id="ARBA00007590"/>
    </source>
</evidence>
<evidence type="ECO:0008006" key="9">
    <source>
        <dbReference type="Google" id="ProtNLM"/>
    </source>
</evidence>
<accession>A0A427XYA5</accession>
<name>A0A427XYA5_9TREE</name>
<dbReference type="GO" id="GO:0031966">
    <property type="term" value="C:mitochondrial membrane"/>
    <property type="evidence" value="ECO:0007669"/>
    <property type="project" value="TreeGrafter"/>
</dbReference>
<keyword evidence="4 6" id="KW-1133">Transmembrane helix</keyword>
<proteinExistence type="inferred from homology"/>
<evidence type="ECO:0000313" key="8">
    <source>
        <dbReference type="Proteomes" id="UP000279259"/>
    </source>
</evidence>
<gene>
    <name evidence="7" type="ORF">EHS25_005481</name>
</gene>
<organism evidence="7 8">
    <name type="scientific">Saitozyma podzolica</name>
    <dbReference type="NCBI Taxonomy" id="1890683"/>
    <lineage>
        <taxon>Eukaryota</taxon>
        <taxon>Fungi</taxon>
        <taxon>Dikarya</taxon>
        <taxon>Basidiomycota</taxon>
        <taxon>Agaricomycotina</taxon>
        <taxon>Tremellomycetes</taxon>
        <taxon>Tremellales</taxon>
        <taxon>Trimorphomycetaceae</taxon>
        <taxon>Saitozyma</taxon>
    </lineage>
</organism>
<comment type="subcellular location">
    <subcellularLocation>
        <location evidence="1">Membrane</location>
    </subcellularLocation>
</comment>
<dbReference type="Proteomes" id="UP000279259">
    <property type="component" value="Unassembled WGS sequence"/>
</dbReference>
<evidence type="ECO:0000313" key="7">
    <source>
        <dbReference type="EMBL" id="RSH83866.1"/>
    </source>
</evidence>
<keyword evidence="3 6" id="KW-0812">Transmembrane</keyword>
<comment type="similarity">
    <text evidence="2">Belongs to the TMEM14 family.</text>
</comment>
<feature type="transmembrane region" description="Helical" evidence="6">
    <location>
        <begin position="64"/>
        <end position="81"/>
    </location>
</feature>
<evidence type="ECO:0000256" key="3">
    <source>
        <dbReference type="ARBA" id="ARBA00022692"/>
    </source>
</evidence>
<dbReference type="GO" id="GO:0070453">
    <property type="term" value="P:regulation of heme biosynthetic process"/>
    <property type="evidence" value="ECO:0007669"/>
    <property type="project" value="TreeGrafter"/>
</dbReference>
<reference evidence="7 8" key="1">
    <citation type="submission" date="2018-11" db="EMBL/GenBank/DDBJ databases">
        <title>Genome sequence of Saitozyma podzolica DSM 27192.</title>
        <authorList>
            <person name="Aliyu H."/>
            <person name="Gorte O."/>
            <person name="Ochsenreither K."/>
        </authorList>
    </citation>
    <scope>NUCLEOTIDE SEQUENCE [LARGE SCALE GENOMIC DNA]</scope>
    <source>
        <strain evidence="7 8">DSM 27192</strain>
    </source>
</reference>
<evidence type="ECO:0000256" key="1">
    <source>
        <dbReference type="ARBA" id="ARBA00004370"/>
    </source>
</evidence>
<dbReference type="STRING" id="1890683.A0A427XYA5"/>
<comment type="caution">
    <text evidence="7">The sequence shown here is derived from an EMBL/GenBank/DDBJ whole genome shotgun (WGS) entry which is preliminary data.</text>
</comment>
<dbReference type="EMBL" id="RSCD01000023">
    <property type="protein sequence ID" value="RSH83866.1"/>
    <property type="molecule type" value="Genomic_DNA"/>
</dbReference>
<evidence type="ECO:0000256" key="5">
    <source>
        <dbReference type="ARBA" id="ARBA00023136"/>
    </source>
</evidence>
<dbReference type="InterPro" id="IPR044890">
    <property type="entry name" value="TMEM14_sf"/>
</dbReference>
<keyword evidence="8" id="KW-1185">Reference proteome</keyword>
<sequence length="107" mass="11102">MPPLVAPRTDYLGYAYAATLVAGGLFGAVRRGSVISLISGALFGGAAGYGAYLNSLDPTDIKVPLAVSTVLCIIMTARMYMTSKLMPAGVISVLSLIMLSRYAIIVA</sequence>
<feature type="transmembrane region" description="Helical" evidence="6">
    <location>
        <begin position="88"/>
        <end position="105"/>
    </location>
</feature>
<dbReference type="AlphaFoldDB" id="A0A427XYA5"/>
<dbReference type="PANTHER" id="PTHR12668:SF43">
    <property type="entry name" value="TRANSMEMBRANE PROTEIN 14 HOMOLOG"/>
    <property type="match status" value="1"/>
</dbReference>
<dbReference type="Gene3D" id="1.10.10.1740">
    <property type="entry name" value="Transmembrane protein 14-like"/>
    <property type="match status" value="1"/>
</dbReference>